<protein>
    <submittedName>
        <fullName evidence="5">L-O-lysylphosphatidylglycerol synthase</fullName>
    </submittedName>
</protein>
<name>A0A2Z5QWF1_9MICC</name>
<evidence type="ECO:0000256" key="3">
    <source>
        <dbReference type="ARBA" id="ARBA00022840"/>
    </source>
</evidence>
<dbReference type="Proteomes" id="UP000250241">
    <property type="component" value="Chromosome"/>
</dbReference>
<evidence type="ECO:0000256" key="2">
    <source>
        <dbReference type="ARBA" id="ARBA00022741"/>
    </source>
</evidence>
<dbReference type="GO" id="GO:0005524">
    <property type="term" value="F:ATP binding"/>
    <property type="evidence" value="ECO:0007669"/>
    <property type="project" value="InterPro"/>
</dbReference>
<evidence type="ECO:0000313" key="6">
    <source>
        <dbReference type="Proteomes" id="UP000250241"/>
    </source>
</evidence>
<dbReference type="KEGG" id="raj:RA11412_0423"/>
<reference evidence="5 6" key="1">
    <citation type="submission" date="2016-10" db="EMBL/GenBank/DDBJ databases">
        <title>Genome sequence of Rothia aeria strain JCM11412.</title>
        <authorList>
            <person name="Nambu T."/>
        </authorList>
    </citation>
    <scope>NUCLEOTIDE SEQUENCE [LARGE SCALE GENOMIC DNA]</scope>
    <source>
        <strain evidence="5 6">JCM 11412</strain>
    </source>
</reference>
<keyword evidence="6" id="KW-1185">Reference proteome</keyword>
<evidence type="ECO:0000259" key="4">
    <source>
        <dbReference type="Pfam" id="PF00152"/>
    </source>
</evidence>
<accession>A0A2Z5QWF1</accession>
<dbReference type="InterPro" id="IPR045864">
    <property type="entry name" value="aa-tRNA-synth_II/BPL/LPL"/>
</dbReference>
<dbReference type="PANTHER" id="PTHR42918:SF15">
    <property type="entry name" value="LYSINE--TRNA LIGASE, CHLOROPLASTIC_MITOCHONDRIAL"/>
    <property type="match status" value="1"/>
</dbReference>
<feature type="domain" description="Aminoacyl-tRNA synthetase class II (D/K/N)" evidence="4">
    <location>
        <begin position="3"/>
        <end position="92"/>
    </location>
</feature>
<dbReference type="SUPFAM" id="SSF55681">
    <property type="entry name" value="Class II aaRS and biotin synthetases"/>
    <property type="match status" value="1"/>
</dbReference>
<evidence type="ECO:0000313" key="5">
    <source>
        <dbReference type="EMBL" id="BAV86722.1"/>
    </source>
</evidence>
<keyword evidence="1" id="KW-0436">Ligase</keyword>
<dbReference type="GO" id="GO:0004824">
    <property type="term" value="F:lysine-tRNA ligase activity"/>
    <property type="evidence" value="ECO:0007669"/>
    <property type="project" value="TreeGrafter"/>
</dbReference>
<dbReference type="EMBL" id="AP017895">
    <property type="protein sequence ID" value="BAV86722.1"/>
    <property type="molecule type" value="Genomic_DNA"/>
</dbReference>
<evidence type="ECO:0000256" key="1">
    <source>
        <dbReference type="ARBA" id="ARBA00022598"/>
    </source>
</evidence>
<dbReference type="GO" id="GO:0005829">
    <property type="term" value="C:cytosol"/>
    <property type="evidence" value="ECO:0007669"/>
    <property type="project" value="TreeGrafter"/>
</dbReference>
<dbReference type="Pfam" id="PF00152">
    <property type="entry name" value="tRNA-synt_2"/>
    <property type="match status" value="1"/>
</dbReference>
<dbReference type="InterPro" id="IPR004364">
    <property type="entry name" value="Aa-tRNA-synt_II"/>
</dbReference>
<dbReference type="GO" id="GO:0006430">
    <property type="term" value="P:lysyl-tRNA aminoacylation"/>
    <property type="evidence" value="ECO:0007669"/>
    <property type="project" value="TreeGrafter"/>
</dbReference>
<proteinExistence type="predicted"/>
<dbReference type="Gene3D" id="3.30.930.10">
    <property type="entry name" value="Bira Bifunctional Protein, Domain 2"/>
    <property type="match status" value="1"/>
</dbReference>
<dbReference type="AlphaFoldDB" id="A0A2Z5QWF1"/>
<sequence length="103" mass="11337">MGLVERWDLVINGMEMGTAYSELADALVQRERLVAQSLKAAAGDPEAMQVDEDFLYALETGLPPTGGLGIGIDRLVMLMAQTQIRGVLSFPFVKPLKHDTRYQ</sequence>
<dbReference type="PANTHER" id="PTHR42918">
    <property type="entry name" value="LYSYL-TRNA SYNTHETASE"/>
    <property type="match status" value="1"/>
</dbReference>
<gene>
    <name evidence="5" type="ORF">RA11412_0423</name>
</gene>
<keyword evidence="2" id="KW-0547">Nucleotide-binding</keyword>
<organism evidence="5 6">
    <name type="scientific">Rothia aeria</name>
    <dbReference type="NCBI Taxonomy" id="172042"/>
    <lineage>
        <taxon>Bacteria</taxon>
        <taxon>Bacillati</taxon>
        <taxon>Actinomycetota</taxon>
        <taxon>Actinomycetes</taxon>
        <taxon>Micrococcales</taxon>
        <taxon>Micrococcaceae</taxon>
        <taxon>Rothia</taxon>
    </lineage>
</organism>
<keyword evidence="3" id="KW-0067">ATP-binding</keyword>
<dbReference type="GO" id="GO:0000049">
    <property type="term" value="F:tRNA binding"/>
    <property type="evidence" value="ECO:0007669"/>
    <property type="project" value="TreeGrafter"/>
</dbReference>